<evidence type="ECO:0000313" key="1">
    <source>
        <dbReference type="EMBL" id="MDN3918740.1"/>
    </source>
</evidence>
<reference evidence="1 2" key="1">
    <citation type="submission" date="2023-06" db="EMBL/GenBank/DDBJ databases">
        <title>Pelomonas sp. PFR6 16S ribosomal RNA gene Genome sequencing and assembly.</title>
        <authorList>
            <person name="Woo H."/>
        </authorList>
    </citation>
    <scope>NUCLEOTIDE SEQUENCE [LARGE SCALE GENOMIC DNA]</scope>
    <source>
        <strain evidence="1 2">PFR6</strain>
    </source>
</reference>
<dbReference type="InterPro" id="IPR025500">
    <property type="entry name" value="DUF4390"/>
</dbReference>
<dbReference type="EMBL" id="JAUHHC010000001">
    <property type="protein sequence ID" value="MDN3918740.1"/>
    <property type="molecule type" value="Genomic_DNA"/>
</dbReference>
<dbReference type="Pfam" id="PF14334">
    <property type="entry name" value="DUF4390"/>
    <property type="match status" value="1"/>
</dbReference>
<gene>
    <name evidence="1" type="ORF">QWJ38_00485</name>
</gene>
<proteinExistence type="predicted"/>
<keyword evidence="2" id="KW-1185">Reference proteome</keyword>
<name>A0ABT8DK00_9BURK</name>
<sequence>MSSAAPTLTAKPDPSLAPLRRWAAALLLGLLLVLFGRAALADGVELSHLATQRVEEGLELSFGTRFELPHAAEDALLKGVPIYFVAEVTVLRNRWYWRDARVARAQRSWRLTWQPLTRQYRVSTGGLHQSFTALGEALAFLRGVSGWRIAEAKELEDEGRYYIEFSYRLDTSQLPRPMQIGLGSPQGWGLSLERSLSLNPDFSLRIPASP</sequence>
<accession>A0ABT8DK00</accession>
<evidence type="ECO:0000313" key="2">
    <source>
        <dbReference type="Proteomes" id="UP001228044"/>
    </source>
</evidence>
<dbReference type="Proteomes" id="UP001228044">
    <property type="component" value="Unassembled WGS sequence"/>
</dbReference>
<comment type="caution">
    <text evidence="1">The sequence shown here is derived from an EMBL/GenBank/DDBJ whole genome shotgun (WGS) entry which is preliminary data.</text>
</comment>
<dbReference type="RefSeq" id="WP_290357071.1">
    <property type="nucleotide sequence ID" value="NZ_JAUHHC010000001.1"/>
</dbReference>
<protein>
    <submittedName>
        <fullName evidence="1">DUF4390 domain-containing protein</fullName>
    </submittedName>
</protein>
<organism evidence="1 2">
    <name type="scientific">Roseateles violae</name>
    <dbReference type="NCBI Taxonomy" id="3058042"/>
    <lineage>
        <taxon>Bacteria</taxon>
        <taxon>Pseudomonadati</taxon>
        <taxon>Pseudomonadota</taxon>
        <taxon>Betaproteobacteria</taxon>
        <taxon>Burkholderiales</taxon>
        <taxon>Sphaerotilaceae</taxon>
        <taxon>Roseateles</taxon>
    </lineage>
</organism>